<keyword evidence="2" id="KW-1185">Reference proteome</keyword>
<sequence>MHSFELIRKYHYHSFMARWLREQMDNVLEHLPLNEVVCYDYSEGYRCHQQDELQLEYFDVNVSLQSTILYHQAVESIDGMTSTENDPHIRWDDTQDYHSAHNAQELKVGYLPN</sequence>
<evidence type="ECO:0000313" key="2">
    <source>
        <dbReference type="Proteomes" id="UP001159427"/>
    </source>
</evidence>
<dbReference type="Proteomes" id="UP001159427">
    <property type="component" value="Unassembled WGS sequence"/>
</dbReference>
<gene>
    <name evidence="1" type="ORF">PEVE_00000797</name>
</gene>
<name>A0ABN8PY03_9CNID</name>
<evidence type="ECO:0000313" key="1">
    <source>
        <dbReference type="EMBL" id="CAH3152644.1"/>
    </source>
</evidence>
<organism evidence="1 2">
    <name type="scientific">Porites evermanni</name>
    <dbReference type="NCBI Taxonomy" id="104178"/>
    <lineage>
        <taxon>Eukaryota</taxon>
        <taxon>Metazoa</taxon>
        <taxon>Cnidaria</taxon>
        <taxon>Anthozoa</taxon>
        <taxon>Hexacorallia</taxon>
        <taxon>Scleractinia</taxon>
        <taxon>Fungiina</taxon>
        <taxon>Poritidae</taxon>
        <taxon>Porites</taxon>
    </lineage>
</organism>
<comment type="caution">
    <text evidence="1">The sequence shown here is derived from an EMBL/GenBank/DDBJ whole genome shotgun (WGS) entry which is preliminary data.</text>
</comment>
<accession>A0ABN8PY03</accession>
<protein>
    <submittedName>
        <fullName evidence="1">Uncharacterized protein</fullName>
    </submittedName>
</protein>
<proteinExistence type="predicted"/>
<dbReference type="EMBL" id="CALNXI010001039">
    <property type="protein sequence ID" value="CAH3152644.1"/>
    <property type="molecule type" value="Genomic_DNA"/>
</dbReference>
<reference evidence="1 2" key="1">
    <citation type="submission" date="2022-05" db="EMBL/GenBank/DDBJ databases">
        <authorList>
            <consortium name="Genoscope - CEA"/>
            <person name="William W."/>
        </authorList>
    </citation>
    <scope>NUCLEOTIDE SEQUENCE [LARGE SCALE GENOMIC DNA]</scope>
</reference>